<organism evidence="2 3">
    <name type="scientific">Brassica carinata</name>
    <name type="common">Ethiopian mustard</name>
    <name type="synonym">Abyssinian cabbage</name>
    <dbReference type="NCBI Taxonomy" id="52824"/>
    <lineage>
        <taxon>Eukaryota</taxon>
        <taxon>Viridiplantae</taxon>
        <taxon>Streptophyta</taxon>
        <taxon>Embryophyta</taxon>
        <taxon>Tracheophyta</taxon>
        <taxon>Spermatophyta</taxon>
        <taxon>Magnoliopsida</taxon>
        <taxon>eudicotyledons</taxon>
        <taxon>Gunneridae</taxon>
        <taxon>Pentapetalae</taxon>
        <taxon>rosids</taxon>
        <taxon>malvids</taxon>
        <taxon>Brassicales</taxon>
        <taxon>Brassicaceae</taxon>
        <taxon>Brassiceae</taxon>
        <taxon>Brassica</taxon>
    </lineage>
</organism>
<dbReference type="Proteomes" id="UP000886595">
    <property type="component" value="Unassembled WGS sequence"/>
</dbReference>
<name>A0A8X7SB73_BRACI</name>
<protein>
    <submittedName>
        <fullName evidence="2">Uncharacterized protein</fullName>
    </submittedName>
</protein>
<evidence type="ECO:0000313" key="2">
    <source>
        <dbReference type="EMBL" id="KAG2303131.1"/>
    </source>
</evidence>
<gene>
    <name evidence="2" type="ORF">Bca52824_031782</name>
</gene>
<accession>A0A8X7SB73</accession>
<keyword evidence="3" id="KW-1185">Reference proteome</keyword>
<comment type="caution">
    <text evidence="2">The sequence shown here is derived from an EMBL/GenBank/DDBJ whole genome shotgun (WGS) entry which is preliminary data.</text>
</comment>
<evidence type="ECO:0000256" key="1">
    <source>
        <dbReference type="SAM" id="MobiDB-lite"/>
    </source>
</evidence>
<evidence type="ECO:0000313" key="3">
    <source>
        <dbReference type="Proteomes" id="UP000886595"/>
    </source>
</evidence>
<feature type="region of interest" description="Disordered" evidence="1">
    <location>
        <begin position="1"/>
        <end position="37"/>
    </location>
</feature>
<reference evidence="2 3" key="1">
    <citation type="submission" date="2020-02" db="EMBL/GenBank/DDBJ databases">
        <authorList>
            <person name="Ma Q."/>
            <person name="Huang Y."/>
            <person name="Song X."/>
            <person name="Pei D."/>
        </authorList>
    </citation>
    <scope>NUCLEOTIDE SEQUENCE [LARGE SCALE GENOMIC DNA]</scope>
    <source>
        <strain evidence="2">Sxm20200214</strain>
        <tissue evidence="2">Leaf</tissue>
    </source>
</reference>
<sequence>METRHGQLLRTRRLSSSKRSQPKLPNTEEDSWSNTKLHLSPSSFAATRSPQSARVFQSFPVVDKGEGLAHGLRRGSLSRKVVQLITKVGASIFFGLNKMPI</sequence>
<dbReference type="AlphaFoldDB" id="A0A8X7SB73"/>
<proteinExistence type="predicted"/>
<dbReference type="EMBL" id="JAAMPC010000007">
    <property type="protein sequence ID" value="KAG2303131.1"/>
    <property type="molecule type" value="Genomic_DNA"/>
</dbReference>